<sequence length="309" mass="32981">MMKKLFLPVGMLIVIALSFLYPAPGVMMKGMGLNNLLIVAIFLVCGWQTDVDNLRYDHRMGLIFVAGAVLTLGVAPWLAVGLTRVLRISELPAIGLIVMSAVPPTLSSGIVMTANAGGNVLLSLSLTIGYNLLGVVTLPLMLTWCLSGDTAVSTQPATMFFNLLALVVQPFFAGFIFQRVFRLRPPSWLGYVPSLCVLLLLLNFFSGSQGVLRSYPLGMLALSGLGSLVLHAVLMALMWFGGRAMRFPLADCKAMIFTGASKTVTITLATLAILGVGEGLAVVPCLVFYFVQMIVDSMLAARMGAIGKS</sequence>
<comment type="caution">
    <text evidence="2">The sequence shown here is derived from an EMBL/GenBank/DDBJ whole genome shotgun (WGS) entry which is preliminary data.</text>
</comment>
<feature type="transmembrane region" description="Helical" evidence="1">
    <location>
        <begin position="61"/>
        <end position="79"/>
    </location>
</feature>
<proteinExistence type="predicted"/>
<keyword evidence="1" id="KW-0472">Membrane</keyword>
<accession>A0AAE3VGD2</accession>
<keyword evidence="1" id="KW-0812">Transmembrane</keyword>
<dbReference type="PANTHER" id="PTHR18640">
    <property type="entry name" value="SOLUTE CARRIER FAMILY 10 MEMBER 7"/>
    <property type="match status" value="1"/>
</dbReference>
<reference evidence="2" key="1">
    <citation type="submission" date="2023-07" db="EMBL/GenBank/DDBJ databases">
        <title>Genomic Encyclopedia of Type Strains, Phase IV (KMG-IV): sequencing the most valuable type-strain genomes for metagenomic binning, comparative biology and taxonomic classification.</title>
        <authorList>
            <person name="Goeker M."/>
        </authorList>
    </citation>
    <scope>NUCLEOTIDE SEQUENCE</scope>
    <source>
        <strain evidence="2">DSM 24202</strain>
    </source>
</reference>
<evidence type="ECO:0000256" key="1">
    <source>
        <dbReference type="SAM" id="Phobius"/>
    </source>
</evidence>
<feature type="transmembrane region" description="Helical" evidence="1">
    <location>
        <begin position="91"/>
        <end position="113"/>
    </location>
</feature>
<dbReference type="InterPro" id="IPR038770">
    <property type="entry name" value="Na+/solute_symporter_sf"/>
</dbReference>
<feature type="transmembrane region" description="Helical" evidence="1">
    <location>
        <begin position="280"/>
        <end position="301"/>
    </location>
</feature>
<feature type="transmembrane region" description="Helical" evidence="1">
    <location>
        <begin position="254"/>
        <end position="274"/>
    </location>
</feature>
<dbReference type="EMBL" id="JAUSVL010000001">
    <property type="protein sequence ID" value="MDQ0290039.1"/>
    <property type="molecule type" value="Genomic_DNA"/>
</dbReference>
<dbReference type="Gene3D" id="1.20.1530.20">
    <property type="match status" value="1"/>
</dbReference>
<dbReference type="PANTHER" id="PTHR18640:SF10">
    <property type="entry name" value="SODIUM_METABOLITE COTRANSPORTER BASS4, CHLOROPLASTIC-RELATED"/>
    <property type="match status" value="1"/>
</dbReference>
<organism evidence="2 3">
    <name type="scientific">Oligosphaera ethanolica</name>
    <dbReference type="NCBI Taxonomy" id="760260"/>
    <lineage>
        <taxon>Bacteria</taxon>
        <taxon>Pseudomonadati</taxon>
        <taxon>Lentisphaerota</taxon>
        <taxon>Oligosphaeria</taxon>
        <taxon>Oligosphaerales</taxon>
        <taxon>Oligosphaeraceae</taxon>
        <taxon>Oligosphaera</taxon>
    </lineage>
</organism>
<dbReference type="Pfam" id="PF13593">
    <property type="entry name" value="SBF_like"/>
    <property type="match status" value="1"/>
</dbReference>
<keyword evidence="1" id="KW-1133">Transmembrane helix</keyword>
<dbReference type="InterPro" id="IPR016833">
    <property type="entry name" value="Put_Na-Bile_cotransptr"/>
</dbReference>
<dbReference type="AlphaFoldDB" id="A0AAE3VGD2"/>
<feature type="transmembrane region" description="Helical" evidence="1">
    <location>
        <begin position="120"/>
        <end position="144"/>
    </location>
</feature>
<feature type="transmembrane region" description="Helical" evidence="1">
    <location>
        <begin position="217"/>
        <end position="242"/>
    </location>
</feature>
<evidence type="ECO:0000313" key="2">
    <source>
        <dbReference type="EMBL" id="MDQ0290039.1"/>
    </source>
</evidence>
<feature type="transmembrane region" description="Helical" evidence="1">
    <location>
        <begin position="32"/>
        <end position="49"/>
    </location>
</feature>
<dbReference type="Proteomes" id="UP001238163">
    <property type="component" value="Unassembled WGS sequence"/>
</dbReference>
<protein>
    <submittedName>
        <fullName evidence="2">Na+-dependent transporter</fullName>
    </submittedName>
</protein>
<evidence type="ECO:0000313" key="3">
    <source>
        <dbReference type="Proteomes" id="UP001238163"/>
    </source>
</evidence>
<dbReference type="RefSeq" id="WP_307261463.1">
    <property type="nucleotide sequence ID" value="NZ_JAUSVL010000001.1"/>
</dbReference>
<name>A0AAE3VGD2_9BACT</name>
<feature type="transmembrane region" description="Helical" evidence="1">
    <location>
        <begin position="188"/>
        <end position="205"/>
    </location>
</feature>
<keyword evidence="3" id="KW-1185">Reference proteome</keyword>
<feature type="transmembrane region" description="Helical" evidence="1">
    <location>
        <begin position="156"/>
        <end position="176"/>
    </location>
</feature>
<gene>
    <name evidence="2" type="ORF">J3R75_002146</name>
</gene>